<dbReference type="RefSeq" id="WP_380329420.1">
    <property type="nucleotide sequence ID" value="NZ_JBHYPW010000056.1"/>
</dbReference>
<dbReference type="EMBL" id="JBHYPX010000058">
    <property type="protein sequence ID" value="MFE1355289.1"/>
    <property type="molecule type" value="Genomic_DNA"/>
</dbReference>
<keyword evidence="2" id="KW-1185">Reference proteome</keyword>
<reference evidence="1 2" key="1">
    <citation type="submission" date="2024-09" db="EMBL/GenBank/DDBJ databases">
        <title>The Natural Products Discovery Center: Release of the First 8490 Sequenced Strains for Exploring Actinobacteria Biosynthetic Diversity.</title>
        <authorList>
            <person name="Kalkreuter E."/>
            <person name="Kautsar S.A."/>
            <person name="Yang D."/>
            <person name="Bader C.D."/>
            <person name="Teijaro C.N."/>
            <person name="Fluegel L."/>
            <person name="Davis C.M."/>
            <person name="Simpson J.R."/>
            <person name="Lauterbach L."/>
            <person name="Steele A.D."/>
            <person name="Gui C."/>
            <person name="Meng S."/>
            <person name="Li G."/>
            <person name="Viehrig K."/>
            <person name="Ye F."/>
            <person name="Su P."/>
            <person name="Kiefer A.F."/>
            <person name="Nichols A."/>
            <person name="Cepeda A.J."/>
            <person name="Yan W."/>
            <person name="Fan B."/>
            <person name="Jiang Y."/>
            <person name="Adhikari A."/>
            <person name="Zheng C.-J."/>
            <person name="Schuster L."/>
            <person name="Cowan T.M."/>
            <person name="Smanski M.J."/>
            <person name="Chevrette M.G."/>
            <person name="De Carvalho L.P.S."/>
            <person name="Shen B."/>
        </authorList>
    </citation>
    <scope>NUCLEOTIDE SEQUENCE [LARGE SCALE GENOMIC DNA]</scope>
    <source>
        <strain evidence="1 2">NPDC058753</strain>
    </source>
</reference>
<gene>
    <name evidence="1" type="ORF">ACFW6T_25185</name>
</gene>
<evidence type="ECO:0000313" key="1">
    <source>
        <dbReference type="EMBL" id="MFE1355289.1"/>
    </source>
</evidence>
<protein>
    <recommendedName>
        <fullName evidence="3">Secreted protein</fullName>
    </recommendedName>
</protein>
<name>A0ABW6GRB1_9ACTN</name>
<accession>A0ABW6GRB1</accession>
<evidence type="ECO:0008006" key="3">
    <source>
        <dbReference type="Google" id="ProtNLM"/>
    </source>
</evidence>
<proteinExistence type="predicted"/>
<comment type="caution">
    <text evidence="1">The sequence shown here is derived from an EMBL/GenBank/DDBJ whole genome shotgun (WGS) entry which is preliminary data.</text>
</comment>
<sequence>MSFDSLRLLGLAALLLALAAGFPGGLNLAAGAVVDEVVVERVPVLGGLRAALRVALVRGVVEQADGDELGELRGGAVPAGDDAVDAAVGGVPGAECAEPAEQAGRRVARLADLRVRVEPVVDGEPRHLLGLSWQFE</sequence>
<evidence type="ECO:0000313" key="2">
    <source>
        <dbReference type="Proteomes" id="UP001599542"/>
    </source>
</evidence>
<dbReference type="Proteomes" id="UP001599542">
    <property type="component" value="Unassembled WGS sequence"/>
</dbReference>
<organism evidence="1 2">
    <name type="scientific">Kitasatospora phosalacinea</name>
    <dbReference type="NCBI Taxonomy" id="2065"/>
    <lineage>
        <taxon>Bacteria</taxon>
        <taxon>Bacillati</taxon>
        <taxon>Actinomycetota</taxon>
        <taxon>Actinomycetes</taxon>
        <taxon>Kitasatosporales</taxon>
        <taxon>Streptomycetaceae</taxon>
        <taxon>Kitasatospora</taxon>
    </lineage>
</organism>